<dbReference type="AlphaFoldDB" id="A0A7W3J431"/>
<protein>
    <submittedName>
        <fullName evidence="2">Uncharacterized protein</fullName>
    </submittedName>
</protein>
<gene>
    <name evidence="2" type="ORF">FB382_004150</name>
</gene>
<name>A0A7W3J431_9ACTN</name>
<sequence>MVTPRGIVRRRAAVLATAALTASVLVACGDRTVADDAVLSGLATVDGEQASFVLPVGTLTVTVGDPVDTVAGSDARDAQNHAAPGGSELLPVETALDLQGQPWGGQLATAPVEATLVLHVGDQTRDLPSPYRTDGRAIAMQPDHMAYVAVPDGTDPTDVSVSVTYDGRDQTATPGQDPTGPAAALADLPTQRPAAPACGEGWSVRPAASAEVSCDLSYAGRTPYWPGKGWAAEGATWLVVGVERLEVTGLTSGGDAWEVDTASTPEGRADAAGLEHVGYGPTSVGGVLVLATASPTVDLAVAFRATRSGGRDPEEVVVSRRVRVG</sequence>
<dbReference type="Proteomes" id="UP000580910">
    <property type="component" value="Unassembled WGS sequence"/>
</dbReference>
<evidence type="ECO:0000313" key="3">
    <source>
        <dbReference type="Proteomes" id="UP000580910"/>
    </source>
</evidence>
<evidence type="ECO:0000313" key="2">
    <source>
        <dbReference type="EMBL" id="MBA8805805.1"/>
    </source>
</evidence>
<organism evidence="2 3">
    <name type="scientific">Nocardioides ginsengisegetis</name>
    <dbReference type="NCBI Taxonomy" id="661491"/>
    <lineage>
        <taxon>Bacteria</taxon>
        <taxon>Bacillati</taxon>
        <taxon>Actinomycetota</taxon>
        <taxon>Actinomycetes</taxon>
        <taxon>Propionibacteriales</taxon>
        <taxon>Nocardioidaceae</taxon>
        <taxon>Nocardioides</taxon>
    </lineage>
</organism>
<dbReference type="RefSeq" id="WP_182541826.1">
    <property type="nucleotide sequence ID" value="NZ_JACGXA010000003.1"/>
</dbReference>
<comment type="caution">
    <text evidence="2">The sequence shown here is derived from an EMBL/GenBank/DDBJ whole genome shotgun (WGS) entry which is preliminary data.</text>
</comment>
<evidence type="ECO:0000256" key="1">
    <source>
        <dbReference type="SAM" id="SignalP"/>
    </source>
</evidence>
<accession>A0A7W3J431</accession>
<proteinExistence type="predicted"/>
<feature type="chain" id="PRO_5039333986" evidence="1">
    <location>
        <begin position="28"/>
        <end position="325"/>
    </location>
</feature>
<dbReference type="EMBL" id="JACGXA010000003">
    <property type="protein sequence ID" value="MBA8805805.1"/>
    <property type="molecule type" value="Genomic_DNA"/>
</dbReference>
<keyword evidence="3" id="KW-1185">Reference proteome</keyword>
<dbReference type="PROSITE" id="PS51257">
    <property type="entry name" value="PROKAR_LIPOPROTEIN"/>
    <property type="match status" value="1"/>
</dbReference>
<reference evidence="2 3" key="1">
    <citation type="submission" date="2020-07" db="EMBL/GenBank/DDBJ databases">
        <title>Sequencing the genomes of 1000 actinobacteria strains.</title>
        <authorList>
            <person name="Klenk H.-P."/>
        </authorList>
    </citation>
    <scope>NUCLEOTIDE SEQUENCE [LARGE SCALE GENOMIC DNA]</scope>
    <source>
        <strain evidence="2 3">DSM 21349</strain>
    </source>
</reference>
<keyword evidence="1" id="KW-0732">Signal</keyword>
<feature type="signal peptide" evidence="1">
    <location>
        <begin position="1"/>
        <end position="27"/>
    </location>
</feature>